<dbReference type="InterPro" id="IPR024317">
    <property type="entry name" value="Dynein_heavy_chain_D4_dom"/>
</dbReference>
<dbReference type="FunFam" id="3.40.50.300:FF:000044">
    <property type="entry name" value="Dynein heavy chain 5, axonemal"/>
    <property type="match status" value="1"/>
</dbReference>
<dbReference type="Gene3D" id="6.10.140.1060">
    <property type="match status" value="1"/>
</dbReference>
<feature type="domain" description="Dynein heavy chain AAA 5 extension" evidence="24">
    <location>
        <begin position="1722"/>
        <end position="1856"/>
    </location>
</feature>
<keyword evidence="14" id="KW-0206">Cytoskeleton</keyword>
<dbReference type="FunFam" id="1.10.8.1220:FF:000001">
    <property type="entry name" value="Dynein axonemal heavy chain 5"/>
    <property type="match status" value="1"/>
</dbReference>
<dbReference type="GO" id="GO:0031514">
    <property type="term" value="C:motile cilium"/>
    <property type="evidence" value="ECO:0007669"/>
    <property type="project" value="UniProtKB-SubCell"/>
</dbReference>
<dbReference type="GO" id="GO:0045505">
    <property type="term" value="F:dynein intermediate chain binding"/>
    <property type="evidence" value="ECO:0007669"/>
    <property type="project" value="InterPro"/>
</dbReference>
<dbReference type="Gene3D" id="1.10.287.2620">
    <property type="match status" value="1"/>
</dbReference>
<evidence type="ECO:0000259" key="18">
    <source>
        <dbReference type="Pfam" id="PF03028"/>
    </source>
</evidence>
<dbReference type="FunFam" id="1.10.287.2620:FF:000002">
    <property type="entry name" value="Dynein heavy chain 2, axonemal"/>
    <property type="match status" value="1"/>
</dbReference>
<dbReference type="Pfam" id="PF22597">
    <property type="entry name" value="DYN_lid"/>
    <property type="match status" value="1"/>
</dbReference>
<evidence type="ECO:0000313" key="29">
    <source>
        <dbReference type="Proteomes" id="UP000594454"/>
    </source>
</evidence>
<dbReference type="SUPFAM" id="SSF52540">
    <property type="entry name" value="P-loop containing nucleoside triphosphate hydrolases"/>
    <property type="match status" value="4"/>
</dbReference>
<proteinExistence type="inferred from homology"/>
<keyword evidence="8" id="KW-0067">ATP-binding</keyword>
<protein>
    <recommendedName>
        <fullName evidence="30">Dynein heavy chain 12, axonemal</fullName>
    </recommendedName>
</protein>
<dbReference type="FunFam" id="1.20.920.30:FF:000002">
    <property type="entry name" value="Dynein axonemal heavy chain 3"/>
    <property type="match status" value="1"/>
</dbReference>
<dbReference type="FunFam" id="1.20.140.100:FF:000004">
    <property type="entry name" value="Dynein axonemal heavy chain 6"/>
    <property type="match status" value="1"/>
</dbReference>
<dbReference type="FunFam" id="1.20.1270.280:FF:000010">
    <property type="entry name" value="Dynein heavy chain"/>
    <property type="match status" value="1"/>
</dbReference>
<evidence type="ECO:0000256" key="14">
    <source>
        <dbReference type="ARBA" id="ARBA00023212"/>
    </source>
</evidence>
<evidence type="ECO:0000259" key="26">
    <source>
        <dbReference type="Pfam" id="PF18199"/>
    </source>
</evidence>
<dbReference type="InterPro" id="IPR004273">
    <property type="entry name" value="Dynein_heavy_D6_P-loop"/>
</dbReference>
<evidence type="ECO:0000259" key="25">
    <source>
        <dbReference type="Pfam" id="PF18198"/>
    </source>
</evidence>
<keyword evidence="12" id="KW-0969">Cilium</keyword>
<keyword evidence="11 16" id="KW-0175">Coiled coil</keyword>
<dbReference type="InterPro" id="IPR035706">
    <property type="entry name" value="AAA_9"/>
</dbReference>
<dbReference type="Pfam" id="PF03028">
    <property type="entry name" value="Dynein_heavy"/>
    <property type="match status" value="1"/>
</dbReference>
<dbReference type="Gene3D" id="1.20.920.20">
    <property type="match status" value="1"/>
</dbReference>
<evidence type="ECO:0000256" key="1">
    <source>
        <dbReference type="ARBA" id="ARBA00004230"/>
    </source>
</evidence>
<dbReference type="FunFam" id="3.10.490.20:FF:000001">
    <property type="entry name" value="dynein heavy chain 7, axonemal"/>
    <property type="match status" value="1"/>
</dbReference>
<dbReference type="Pfam" id="PF12774">
    <property type="entry name" value="AAA_6"/>
    <property type="match status" value="1"/>
</dbReference>
<feature type="domain" description="Dynein heavy chain hydrolytic ATP-binding dynein motor region" evidence="20">
    <location>
        <begin position="1227"/>
        <end position="1553"/>
    </location>
</feature>
<evidence type="ECO:0000256" key="2">
    <source>
        <dbReference type="ARBA" id="ARBA00004430"/>
    </source>
</evidence>
<dbReference type="Pfam" id="PF12780">
    <property type="entry name" value="AAA_8"/>
    <property type="match status" value="1"/>
</dbReference>
<evidence type="ECO:0000256" key="12">
    <source>
        <dbReference type="ARBA" id="ARBA00023069"/>
    </source>
</evidence>
<dbReference type="Gene3D" id="3.10.490.20">
    <property type="match status" value="1"/>
</dbReference>
<dbReference type="InterPro" id="IPR042219">
    <property type="entry name" value="AAA_lid_11_sf"/>
</dbReference>
<dbReference type="Gene3D" id="1.20.920.30">
    <property type="match status" value="1"/>
</dbReference>
<dbReference type="FunFam" id="3.40.50.300:FF:002141">
    <property type="entry name" value="Dynein heavy chain"/>
    <property type="match status" value="1"/>
</dbReference>
<keyword evidence="13" id="KW-0505">Motor protein</keyword>
<dbReference type="FunFam" id="3.20.180.20:FF:000003">
    <property type="entry name" value="Dynein heavy chain 12, axonemal"/>
    <property type="match status" value="1"/>
</dbReference>
<dbReference type="GO" id="GO:0051959">
    <property type="term" value="F:dynein light intermediate chain binding"/>
    <property type="evidence" value="ECO:0007669"/>
    <property type="project" value="InterPro"/>
</dbReference>
<dbReference type="Gene3D" id="1.20.58.1120">
    <property type="match status" value="1"/>
</dbReference>
<feature type="region of interest" description="Disordered" evidence="17">
    <location>
        <begin position="144"/>
        <end position="178"/>
    </location>
</feature>
<gene>
    <name evidence="28" type="ORF">HERILL_LOCUS5525</name>
</gene>
<dbReference type="FunFam" id="1.10.8.710:FF:000004">
    <property type="entry name" value="Dynein axonemal heavy chain 6"/>
    <property type="match status" value="1"/>
</dbReference>
<dbReference type="Pfam" id="PF12781">
    <property type="entry name" value="AAA_9"/>
    <property type="match status" value="1"/>
</dbReference>
<evidence type="ECO:0000256" key="16">
    <source>
        <dbReference type="SAM" id="Coils"/>
    </source>
</evidence>
<dbReference type="PANTHER" id="PTHR22878">
    <property type="entry name" value="DYNEIN HEAVY CHAIN 6, AXONEMAL-LIKE-RELATED"/>
    <property type="match status" value="1"/>
</dbReference>
<keyword evidence="10" id="KW-0243">Dynein</keyword>
<evidence type="ECO:0000259" key="24">
    <source>
        <dbReference type="Pfam" id="PF17852"/>
    </source>
</evidence>
<evidence type="ECO:0000259" key="20">
    <source>
        <dbReference type="Pfam" id="PF12774"/>
    </source>
</evidence>
<dbReference type="FunFam" id="3.40.50.300:FF:000362">
    <property type="entry name" value="Dynein, axonemal, heavy chain 6"/>
    <property type="match status" value="1"/>
</dbReference>
<evidence type="ECO:0000259" key="19">
    <source>
        <dbReference type="Pfam" id="PF08393"/>
    </source>
</evidence>
<sequence>MSRNLKRLYRPPTDLEKYDNEEYSKNPLLKYNICEIKERRHYTFLHRKATNDKVKLCGKPEVDLNPVLPMRQSHYVDKLREYASKIPVPRMLYQTENKILDFVPKRLRDMYPNIVKEYMTEVHGEFDQIIKSYSLRKILVEPEGHSEKTTDRCENERQPHGHVSSSVKRKGKTSNYPNYLRNREKLKRQFVLNHVFVRAILKNFELDFPQVLCDYGMYDVKEKLEKPMLVRKYTRTVTKLLNDKTEFIRRTWYPKLMNILRKNFKKHALTLTQWRKVLKTSKGLINRQFNVVKMRTIEDLIEIVLDRERIPMFTFELMCGPDGIILEPSYKAVQNCFANIIDEIADVGRQLETPELQLDRFSFPTTESELHINLNRKYVDEMKDRLFACLEVTYTPVLRYVEDMQDRYYELYSEETTNDLLVFLSEPRELREYFDRINSYYGFISMLRSEVNMEYFDTAIIIKAKAIARLREIVDSLIEVVTKQVVLEHMKEQEEICGIFEEIRAKALEVPRSTEQLLEGGQYVLKIKTVDMHELHERVEKSLKIGTELFELTELSPEHIELQRNTINWLEEIKLVFEQNATMHETYKFHFEEHLSHVSRKLRTDIAEMIPMMTVVNDMSEPEKFREYFILLQNFIDQLITFDDYVAWINKEEKLFQFPKSEYHDLEVLKEFVVPFAALMKLCIRWLRYYYVWMDGPFEYLEPKFVEETTDEFFNEFLKTQKYYRNKIKQDMIANPICTFRGKTEDPDPENHPVPIKLCTKMIQWIKDFRLGVFIVGIMCNPALRPRHWKEMSEVVGFDITPDAGTTLRKIIDFELDEKLDSLEIISAGANKELQLQINLKVMIQEWSNVEFPMGPYKDTGITILSSLDDVQALLDDHLIKTLSMRGSAFVKPCEAEVKAWYEKLTRVNKTFEEWGKVQSNFLYLLPIFSSKDIVAQMPEEGRLFVQVEQTYRRYMTMIVRQPNVMETAPSPGLLEALEVANKMLDDITNGVNNYLEKKRLYFARFFFLSNDEMLEILSETKNPLRVQPHLSKCFEGIYRLDFDDNLNVLAMNSMDGEKIAFVTMVSTAEAGGSVEKWLLGVETEMLIAVQNEITLSYLQYIEKKRSQWVLDWAQMVVLCVSQVFWAADVHNSLETRNQSLIRNFFDDLTNNLNEIVALIRSKDITNLNRITIKSLIVIDVHARDVVENLIEEKVHSEADFRWLAQLRYYFEGGKALVRIINATVDYANEYLGNSDRLVITPLTDRCYRTLIGAYQLHLNGAPEGPAGTGKTETTKDLAKALAVQCKVFNCSDGLDYKAMGKFFKGLACCGAWACFDEFNRLELEVLSVVAQQILSIIQAVRAGVSKFVFEGTELNLNPACYVCITMNPGYAGRSELPDNLKVLFRSVAMMVPDYAMIGEISLYSYGFVNARLLSVKIVTTYRLCSEQLSSQNHYDYGMRAVKTVLSACGNIKKAFPDENEEILLLRSLLDVNLPKFLSFDIPLFEGIISDLFPGVILPKPDYALITKAFNEVCEEMNLQPKECFLTKVIQTFEMMIVRHGFMMVGEPMAGKSCTLKALGRILGKLKEVGGNPYFQNVQMGIVNPKSITMGQLYGAFDPISYEWTDGIAAVIFRNFANDTSPDRKWLIFDGPVDAVWIENMNTVLDDNKKLCLTSGEVVTMSNVMSMIFEVMDLAQASPATVSRCGMIYMEPITLGWEAFAESWLNQCDERWSIEYRPLVMEMLRWTIPSAAHFIRKNCKQLLHPGEFSVLRTTFDIFEMLISGAIEENPEDYDKYLTAWFEAALLYALLWGIGGILDEESREKFDVFQKSVWNGQSKEALIPEMVGEIEISIPLEGMLVDYVYIFIQKGAWKYWPEVVRRMEPEESALGIQVPTIDTGRYMHILELHIKHKKKMLLVGPTGTGKSSYMQNMLMNTLSPELYVPAFVTFTVMITANQTQNLFISKLIKKKRGIFGSPKGKTTVIFVDDMNMPEKEIYGAQPPLELLRQYFDYKHWYDLKDTSKIYLNDILVLCACGLPGGSRQDVYARFLCHFNIFSINTFSEETVSRIFAAVLLNGYRKGGHASDVITSVNQIVSATQQVYKLISSGLRPTPAKSHYVFNVRDISRVCIGCSLMRKESVEHKKMFGRVWYHECLRVFYDRLIDESDQKWLFQVLNDAIRDNFKDKVESVFDNRLNENKQITMEAVTKVIFGSFMDEDSAADEKRYEEIDFDVYTNFAYKSLDEYNSTRRSKMNIVLFTYALQHLNKICRIMSMQGGSALLVGIGGSGRQSLTKLAASMCGEALFQPEITKNYGVNDWHDDIKKVLKEAGGLGKHCAFLMTENQIKMELFLQDIDCLLNQGEVPNIFAIDERQEILEMVRLAAQGGNRAVDVSPLQVFSFFVSRCKQKLHIILCFSPIGSALRSRIRLYPSLVNCCTIDWFQLWPQDALQMVAERYMTNIQVPPEVKKAAIVACEHFHVTANEVIKDFFAQTGRIIYITSASFLELIKSFENLVMKKQKEIMSAKMRYVGGLETLQKASAAIEIMSVELSNLQPKLEVMAEKSRKMMVEINRETITAAAAAEQVKKDEIVANAQAQSAQALKDECEKDLAEVMPILDEALAALDTIKAADITLLKSMTNPPAAVKLVMAAVCVMKGVAPDRVAEPGTGKMVNDYWGPSKRIIADMGFMNSLKNFDKDNIKPEIMAKIRKEYIPHKDFKPNVVAKASSAAEGMCKWIIAMDLYDSAAKIVAPKKAKLAAAEKEYSETMELLNEKRNLVKTLAEKVARLNADLEKANAQMQKTADEVDLCKNKLSRAQALIGGLGGEKSRWTQAAHNLQSLYEDVPGNILICCGVIAYLSALTAPFRNRCIDDWFAKCKTLNIPCSSTYNFAEVLGSDITIQSWNIAGLPSDAFSSENAVIMDNSSRYSLFIDPQGQANKWIKNMEKANRLQVVKFSQGNYMKIIEICIEMGQPALIENVHEELEVPLDPILNHNTFIQGGKEFISLGDNVIELSPKFKLYMTSNLRNPHYLPETFNKVTIINFALTQKGLEDQLLGIVVAKERPELQELRQVLIAENAQNRALLKDAEDKILETLSSSEGDILENEKAIQILDDSKELAADIKIKQATSKETEIKIENFRQSYRSVAAHASVLYYTITDLPNIDPMYQFSLNWYINLYVYSIENANKSKDLQRRLKFLTDAITSNLYNNVCRSIFEKDKLLYSFILTTKVMLANEQIQQSELMYLLSGGTSLGSTEKNPDPTWITDIMWSDICKLDQLPKLSDFMRQCKSNLPTWRYYYDSNEPHKEDLPAPWDHDATPFEKIIILKAFRPDKVFLAITDFVSSQMGPQFVSPPPFDIAKSFEDSNFLSPLIFILSPGADPMGSLLLFAEKMNYDETFQSISLGQGQGPIAQKMIEEAQQQGTWVCLQNCHLAASWMPNLEYIWENMDIYNTESNFRLWLTSYPSDKFPVSLLQNGVKMTNEPPTGLQQNLLRSYNSEPMNDEKFYTGCPNKDRAFTRLLYGICFFHAVVQERRKFGPLGWNIPYGFNESDFQISVQQLQMFMNQYDEIQYAAISYLTAECNYGGRVTDAWDRRAIVTILADYVNESVVNDSRYTFAPGEEYALPRKSEHREVVRYIEESIPAMPSPEVYGLHPNAGITRDLQTSTLLLDSMILTMGKVSTASGADSEKSLVEALKSIVGSLPPSFDIETAKEAYPVDYNESMNTVLVQEMERFNKLLGVVRSSCTELQNAVKGIIAMTPDLENISYAIELKRIPNKWMSSSYPSLKPLGSYVTDFVDRLLWLQDWFNSGKPPTFWISGFYFTQAFLTGAMQNFARKYKIPIDTLTFDFEVLYVKRMERMPPDGVYVNGLFLEGAKWRGRLEEQDPKVLVEEVPCIHFMPILITALTEGERYKCPLYKTAERRGTLSTTGHSTNYVLPILLETTKSATHWVKRSVALICQTST</sequence>
<dbReference type="FunFam" id="1.20.58.1120:FF:000001">
    <property type="entry name" value="dynein heavy chain 2, axonemal"/>
    <property type="match status" value="1"/>
</dbReference>
<dbReference type="InterPro" id="IPR041658">
    <property type="entry name" value="AAA_lid_11"/>
</dbReference>
<dbReference type="InParanoid" id="A0A7R8UKT2"/>
<comment type="subcellular location">
    <subcellularLocation>
        <location evidence="1">Cell projection</location>
        <location evidence="1">Cilium</location>
        <location evidence="1">Flagellum</location>
    </subcellularLocation>
    <subcellularLocation>
        <location evidence="2">Cytoplasm</location>
        <location evidence="2">Cytoskeleton</location>
        <location evidence="2">Cilium axoneme</location>
    </subcellularLocation>
</comment>
<feature type="domain" description="Dynein 2 heavy chain 1 cytoplasmic ATPase lid" evidence="27">
    <location>
        <begin position="2069"/>
        <end position="2147"/>
    </location>
</feature>
<comment type="similarity">
    <text evidence="3">Belongs to the dynein heavy chain family.</text>
</comment>
<dbReference type="FunFam" id="1.20.920.20:FF:000006">
    <property type="entry name" value="Dynein, axonemal, heavy chain 6"/>
    <property type="match status" value="1"/>
</dbReference>
<dbReference type="FunFam" id="3.40.50.300:FF:001145">
    <property type="entry name" value="Putative dynein heavy chain"/>
    <property type="match status" value="1"/>
</dbReference>
<dbReference type="FunFam" id="1.10.8.720:FF:000001">
    <property type="entry name" value="dynein heavy chain 7, axonemal"/>
    <property type="match status" value="1"/>
</dbReference>
<dbReference type="Proteomes" id="UP000594454">
    <property type="component" value="Chromosome 2"/>
</dbReference>
<evidence type="ECO:0000259" key="22">
    <source>
        <dbReference type="Pfam" id="PF12780"/>
    </source>
</evidence>
<keyword evidence="9" id="KW-0282">Flagellum</keyword>
<dbReference type="OrthoDB" id="424310at2759"/>
<dbReference type="InterPro" id="IPR043157">
    <property type="entry name" value="Dynein_AAA1S"/>
</dbReference>
<feature type="domain" description="Dynein heavy chain coiled coil stalk" evidence="21">
    <location>
        <begin position="2510"/>
        <end position="2851"/>
    </location>
</feature>
<feature type="domain" description="Dynein heavy chain AAA module D4" evidence="22">
    <location>
        <begin position="2233"/>
        <end position="2493"/>
    </location>
</feature>
<evidence type="ECO:0000256" key="4">
    <source>
        <dbReference type="ARBA" id="ARBA00022490"/>
    </source>
</evidence>
<dbReference type="OMA" id="CIEWQRY"/>
<feature type="coiled-coil region" evidence="16">
    <location>
        <begin position="2733"/>
        <end position="2791"/>
    </location>
</feature>
<evidence type="ECO:0000256" key="13">
    <source>
        <dbReference type="ARBA" id="ARBA00023175"/>
    </source>
</evidence>
<feature type="compositionally biased region" description="Basic and acidic residues" evidence="17">
    <location>
        <begin position="144"/>
        <end position="159"/>
    </location>
</feature>
<evidence type="ECO:0000256" key="15">
    <source>
        <dbReference type="ARBA" id="ARBA00023273"/>
    </source>
</evidence>
<dbReference type="Gene3D" id="1.10.8.720">
    <property type="entry name" value="Region D6 of dynein motor"/>
    <property type="match status" value="1"/>
</dbReference>
<dbReference type="Pfam" id="PF18198">
    <property type="entry name" value="AAA_lid_11"/>
    <property type="match status" value="1"/>
</dbReference>
<evidence type="ECO:0000256" key="10">
    <source>
        <dbReference type="ARBA" id="ARBA00023017"/>
    </source>
</evidence>
<feature type="domain" description="Dynein heavy chain ATP-binding dynein motor region" evidence="23">
    <location>
        <begin position="2880"/>
        <end position="3101"/>
    </location>
</feature>
<dbReference type="Gene3D" id="3.40.50.300">
    <property type="entry name" value="P-loop containing nucleotide triphosphate hydrolases"/>
    <property type="match status" value="5"/>
</dbReference>
<dbReference type="Pfam" id="PF12777">
    <property type="entry name" value="MT"/>
    <property type="match status" value="1"/>
</dbReference>
<dbReference type="GO" id="GO:0007018">
    <property type="term" value="P:microtubule-based movement"/>
    <property type="evidence" value="ECO:0007669"/>
    <property type="project" value="InterPro"/>
</dbReference>
<evidence type="ECO:0008006" key="30">
    <source>
        <dbReference type="Google" id="ProtNLM"/>
    </source>
</evidence>
<dbReference type="GO" id="GO:0005524">
    <property type="term" value="F:ATP binding"/>
    <property type="evidence" value="ECO:0007669"/>
    <property type="project" value="UniProtKB-KW"/>
</dbReference>
<keyword evidence="6" id="KW-0677">Repeat</keyword>
<dbReference type="Pfam" id="PF17852">
    <property type="entry name" value="Dynein_AAA_lid"/>
    <property type="match status" value="1"/>
</dbReference>
<dbReference type="PANTHER" id="PTHR22878:SF70">
    <property type="entry name" value="DYNEIN HEAVY CHAIN 2, AXONEMAL"/>
    <property type="match status" value="1"/>
</dbReference>
<organism evidence="28 29">
    <name type="scientific">Hermetia illucens</name>
    <name type="common">Black soldier fly</name>
    <dbReference type="NCBI Taxonomy" id="343691"/>
    <lineage>
        <taxon>Eukaryota</taxon>
        <taxon>Metazoa</taxon>
        <taxon>Ecdysozoa</taxon>
        <taxon>Arthropoda</taxon>
        <taxon>Hexapoda</taxon>
        <taxon>Insecta</taxon>
        <taxon>Pterygota</taxon>
        <taxon>Neoptera</taxon>
        <taxon>Endopterygota</taxon>
        <taxon>Diptera</taxon>
        <taxon>Brachycera</taxon>
        <taxon>Stratiomyomorpha</taxon>
        <taxon>Stratiomyidae</taxon>
        <taxon>Hermetiinae</taxon>
        <taxon>Hermetia</taxon>
    </lineage>
</organism>
<evidence type="ECO:0000259" key="23">
    <source>
        <dbReference type="Pfam" id="PF12781"/>
    </source>
</evidence>
<dbReference type="InterPro" id="IPR013602">
    <property type="entry name" value="Dynein_heavy_linker"/>
</dbReference>
<dbReference type="InterPro" id="IPR054354">
    <property type="entry name" value="DYNC2H1-like_lid"/>
</dbReference>
<dbReference type="Gene3D" id="1.20.140.100">
    <property type="entry name" value="Dynein heavy chain, N-terminal domain 2"/>
    <property type="match status" value="1"/>
</dbReference>
<dbReference type="Gene3D" id="1.10.8.710">
    <property type="match status" value="1"/>
</dbReference>
<keyword evidence="15" id="KW-0966">Cell projection</keyword>
<keyword evidence="5" id="KW-0493">Microtubule</keyword>
<evidence type="ECO:0000256" key="3">
    <source>
        <dbReference type="ARBA" id="ARBA00008887"/>
    </source>
</evidence>
<dbReference type="InterPro" id="IPR043160">
    <property type="entry name" value="Dynein_C_barrel"/>
</dbReference>
<keyword evidence="7" id="KW-0547">Nucleotide-binding</keyword>
<dbReference type="InterPro" id="IPR035699">
    <property type="entry name" value="AAA_6"/>
</dbReference>
<dbReference type="Gene3D" id="1.20.1270.280">
    <property type="match status" value="1"/>
</dbReference>
<feature type="domain" description="Dynein heavy chain linker" evidence="19">
    <location>
        <begin position="667"/>
        <end position="1095"/>
    </location>
</feature>
<evidence type="ECO:0000256" key="6">
    <source>
        <dbReference type="ARBA" id="ARBA00022737"/>
    </source>
</evidence>
<dbReference type="InterPro" id="IPR024743">
    <property type="entry name" value="Dynein_HC_stalk"/>
</dbReference>
<dbReference type="InterPro" id="IPR026983">
    <property type="entry name" value="DHC"/>
</dbReference>
<evidence type="ECO:0000256" key="9">
    <source>
        <dbReference type="ARBA" id="ARBA00022846"/>
    </source>
</evidence>
<evidence type="ECO:0000256" key="8">
    <source>
        <dbReference type="ARBA" id="ARBA00022840"/>
    </source>
</evidence>
<dbReference type="GO" id="GO:0008569">
    <property type="term" value="F:minus-end-directed microtubule motor activity"/>
    <property type="evidence" value="ECO:0007669"/>
    <property type="project" value="InterPro"/>
</dbReference>
<dbReference type="Gene3D" id="3.20.180.20">
    <property type="entry name" value="Dynein heavy chain, N-terminal domain 2"/>
    <property type="match status" value="1"/>
</dbReference>
<evidence type="ECO:0000256" key="11">
    <source>
        <dbReference type="ARBA" id="ARBA00023054"/>
    </source>
</evidence>
<feature type="domain" description="Dynein heavy chain C-terminal" evidence="26">
    <location>
        <begin position="3642"/>
        <end position="3938"/>
    </location>
</feature>
<evidence type="ECO:0000256" key="17">
    <source>
        <dbReference type="SAM" id="MobiDB-lite"/>
    </source>
</evidence>
<evidence type="ECO:0000259" key="27">
    <source>
        <dbReference type="Pfam" id="PF22597"/>
    </source>
</evidence>
<keyword evidence="29" id="KW-1185">Reference proteome</keyword>
<name>A0A7R8UKT2_HERIL</name>
<accession>A0A7R8UKT2</accession>
<evidence type="ECO:0000259" key="21">
    <source>
        <dbReference type="Pfam" id="PF12777"/>
    </source>
</evidence>
<evidence type="ECO:0000256" key="7">
    <source>
        <dbReference type="ARBA" id="ARBA00022741"/>
    </source>
</evidence>
<dbReference type="FunCoup" id="A0A7R8UKT2">
    <property type="interactions" value="31"/>
</dbReference>
<feature type="domain" description="Dynein heavy chain AAA lid" evidence="25">
    <location>
        <begin position="3495"/>
        <end position="3635"/>
    </location>
</feature>
<dbReference type="InterPro" id="IPR042228">
    <property type="entry name" value="Dynein_linker_3"/>
</dbReference>
<dbReference type="Pfam" id="PF08393">
    <property type="entry name" value="DHC_N2"/>
    <property type="match status" value="1"/>
</dbReference>
<dbReference type="Pfam" id="PF12775">
    <property type="entry name" value="AAA_7"/>
    <property type="match status" value="1"/>
</dbReference>
<reference evidence="28 29" key="1">
    <citation type="submission" date="2020-11" db="EMBL/GenBank/DDBJ databases">
        <authorList>
            <person name="Wallbank WR R."/>
            <person name="Pardo Diaz C."/>
            <person name="Kozak K."/>
            <person name="Martin S."/>
            <person name="Jiggins C."/>
            <person name="Moest M."/>
            <person name="Warren A I."/>
            <person name="Generalovic N T."/>
            <person name="Byers J.R.P. K."/>
            <person name="Montejo-Kovacevich G."/>
            <person name="Yen C E."/>
        </authorList>
    </citation>
    <scope>NUCLEOTIDE SEQUENCE [LARGE SCALE GENOMIC DNA]</scope>
</reference>
<dbReference type="Gene3D" id="1.10.472.130">
    <property type="match status" value="1"/>
</dbReference>
<dbReference type="InterPro" id="IPR041466">
    <property type="entry name" value="Dynein_AAA5_ext"/>
</dbReference>
<dbReference type="InterPro" id="IPR042222">
    <property type="entry name" value="Dynein_2_N"/>
</dbReference>
<evidence type="ECO:0000256" key="5">
    <source>
        <dbReference type="ARBA" id="ARBA00022701"/>
    </source>
</evidence>
<feature type="domain" description="Dynein heavy chain region D6 P-loop" evidence="18">
    <location>
        <begin position="3348"/>
        <end position="3459"/>
    </location>
</feature>
<dbReference type="InterPro" id="IPR041228">
    <property type="entry name" value="Dynein_C"/>
</dbReference>
<dbReference type="Gene3D" id="1.10.8.1220">
    <property type="match status" value="1"/>
</dbReference>
<dbReference type="FunFam" id="3.40.50.300:FF:001328">
    <property type="entry name" value="Dynein heavy chain 6, axonemal"/>
    <property type="match status" value="1"/>
</dbReference>
<dbReference type="EMBL" id="LR899010">
    <property type="protein sequence ID" value="CAD7082493.1"/>
    <property type="molecule type" value="Genomic_DNA"/>
</dbReference>
<dbReference type="InterPro" id="IPR027417">
    <property type="entry name" value="P-loop_NTPase"/>
</dbReference>
<keyword evidence="4" id="KW-0963">Cytoplasm</keyword>
<dbReference type="Pfam" id="PF18199">
    <property type="entry name" value="Dynein_C"/>
    <property type="match status" value="1"/>
</dbReference>
<evidence type="ECO:0000313" key="28">
    <source>
        <dbReference type="EMBL" id="CAD7082493.1"/>
    </source>
</evidence>
<dbReference type="GO" id="GO:0005858">
    <property type="term" value="C:axonemal dynein complex"/>
    <property type="evidence" value="ECO:0007669"/>
    <property type="project" value="UniProtKB-ARBA"/>
</dbReference>
<dbReference type="GO" id="GO:0005874">
    <property type="term" value="C:microtubule"/>
    <property type="evidence" value="ECO:0007669"/>
    <property type="project" value="UniProtKB-KW"/>
</dbReference>